<proteinExistence type="inferred from homology"/>
<dbReference type="InterPro" id="IPR029057">
    <property type="entry name" value="PRTase-like"/>
</dbReference>
<dbReference type="GO" id="GO:0046100">
    <property type="term" value="P:hypoxanthine metabolic process"/>
    <property type="evidence" value="ECO:0007669"/>
    <property type="project" value="TreeGrafter"/>
</dbReference>
<comment type="catalytic activity">
    <reaction evidence="13">
        <text>GMP + diphosphate = guanine + 5-phospho-alpha-D-ribose 1-diphosphate</text>
        <dbReference type="Rhea" id="RHEA:25424"/>
        <dbReference type="ChEBI" id="CHEBI:16235"/>
        <dbReference type="ChEBI" id="CHEBI:33019"/>
        <dbReference type="ChEBI" id="CHEBI:58017"/>
        <dbReference type="ChEBI" id="CHEBI:58115"/>
        <dbReference type="EC" id="2.4.2.8"/>
    </reaction>
    <physiologicalReaction direction="right-to-left" evidence="13">
        <dbReference type="Rhea" id="RHEA:25426"/>
    </physiologicalReaction>
</comment>
<reference evidence="17 18" key="1">
    <citation type="submission" date="2020-12" db="EMBL/GenBank/DDBJ databases">
        <title>Sulforoseuscoccus oceanibium gen. nov., sp. nov., a representative of the phylum Verrucomicrobia with special cytoplasmic membrane, and proposal of Sulforoseuscoccusaceae fam. nov.</title>
        <authorList>
            <person name="Xi F."/>
        </authorList>
    </citation>
    <scope>NUCLEOTIDE SEQUENCE [LARGE SCALE GENOMIC DNA]</scope>
    <source>
        <strain evidence="17 18">T37</strain>
    </source>
</reference>
<evidence type="ECO:0000256" key="10">
    <source>
        <dbReference type="ARBA" id="ARBA00022726"/>
    </source>
</evidence>
<dbReference type="Gene3D" id="3.40.50.2020">
    <property type="match status" value="1"/>
</dbReference>
<evidence type="ECO:0000256" key="8">
    <source>
        <dbReference type="ARBA" id="ARBA00022679"/>
    </source>
</evidence>
<dbReference type="Pfam" id="PF00156">
    <property type="entry name" value="Pribosyltran"/>
    <property type="match status" value="1"/>
</dbReference>
<evidence type="ECO:0000313" key="17">
    <source>
        <dbReference type="EMBL" id="QQL44687.1"/>
    </source>
</evidence>
<evidence type="ECO:0000256" key="5">
    <source>
        <dbReference type="ARBA" id="ARBA00011895"/>
    </source>
</evidence>
<evidence type="ECO:0000256" key="12">
    <source>
        <dbReference type="ARBA" id="ARBA00022842"/>
    </source>
</evidence>
<keyword evidence="9 15" id="KW-0479">Metal-binding</keyword>
<dbReference type="InterPro" id="IPR050408">
    <property type="entry name" value="HGPRT"/>
</dbReference>
<evidence type="ECO:0000256" key="7">
    <source>
        <dbReference type="ARBA" id="ARBA00022676"/>
    </source>
</evidence>
<evidence type="ECO:0000256" key="14">
    <source>
        <dbReference type="ARBA" id="ARBA00049402"/>
    </source>
</evidence>
<protein>
    <recommendedName>
        <fullName evidence="5 15">Hypoxanthine phosphoribosyltransferase</fullName>
        <ecNumber evidence="5 15">2.4.2.8</ecNumber>
    </recommendedName>
</protein>
<dbReference type="PANTHER" id="PTHR43340:SF1">
    <property type="entry name" value="HYPOXANTHINE PHOSPHORIBOSYLTRANSFERASE"/>
    <property type="match status" value="1"/>
</dbReference>
<dbReference type="CDD" id="cd06223">
    <property type="entry name" value="PRTases_typeI"/>
    <property type="match status" value="1"/>
</dbReference>
<name>A0A6B3LCN4_9BACT</name>
<evidence type="ECO:0000313" key="18">
    <source>
        <dbReference type="Proteomes" id="UP000475117"/>
    </source>
</evidence>
<dbReference type="GO" id="GO:0032263">
    <property type="term" value="P:GMP salvage"/>
    <property type="evidence" value="ECO:0007669"/>
    <property type="project" value="TreeGrafter"/>
</dbReference>
<keyword evidence="6 15" id="KW-0963">Cytoplasm</keyword>
<dbReference type="PANTHER" id="PTHR43340">
    <property type="entry name" value="HYPOXANTHINE-GUANINE PHOSPHORIBOSYLTRANSFERASE"/>
    <property type="match status" value="1"/>
</dbReference>
<dbReference type="NCBIfam" id="TIGR01203">
    <property type="entry name" value="HGPRTase"/>
    <property type="match status" value="1"/>
</dbReference>
<dbReference type="GO" id="GO:0000166">
    <property type="term" value="F:nucleotide binding"/>
    <property type="evidence" value="ECO:0007669"/>
    <property type="project" value="UniProtKB-KW"/>
</dbReference>
<dbReference type="KEGG" id="soa:G3M56_012485"/>
<keyword evidence="10 15" id="KW-0660">Purine salvage</keyword>
<dbReference type="GO" id="GO:0000287">
    <property type="term" value="F:magnesium ion binding"/>
    <property type="evidence" value="ECO:0007669"/>
    <property type="project" value="TreeGrafter"/>
</dbReference>
<evidence type="ECO:0000256" key="15">
    <source>
        <dbReference type="RuleBase" id="RU364099"/>
    </source>
</evidence>
<organism evidence="17 18">
    <name type="scientific">Sulfuriroseicoccus oceanibius</name>
    <dbReference type="NCBI Taxonomy" id="2707525"/>
    <lineage>
        <taxon>Bacteria</taxon>
        <taxon>Pseudomonadati</taxon>
        <taxon>Verrucomicrobiota</taxon>
        <taxon>Verrucomicrobiia</taxon>
        <taxon>Verrucomicrobiales</taxon>
        <taxon>Verrucomicrobiaceae</taxon>
        <taxon>Sulfuriroseicoccus</taxon>
    </lineage>
</organism>
<dbReference type="GO" id="GO:0004422">
    <property type="term" value="F:hypoxanthine phosphoribosyltransferase activity"/>
    <property type="evidence" value="ECO:0007669"/>
    <property type="project" value="InterPro"/>
</dbReference>
<dbReference type="EC" id="2.4.2.8" evidence="5 15"/>
<dbReference type="RefSeq" id="WP_164364291.1">
    <property type="nucleotide sequence ID" value="NZ_CP066776.1"/>
</dbReference>
<comment type="similarity">
    <text evidence="4 15">Belongs to the purine/pyrimidine phosphoribosyltransferase family.</text>
</comment>
<dbReference type="EMBL" id="CP066776">
    <property type="protein sequence ID" value="QQL44687.1"/>
    <property type="molecule type" value="Genomic_DNA"/>
</dbReference>
<evidence type="ECO:0000256" key="13">
    <source>
        <dbReference type="ARBA" id="ARBA00048811"/>
    </source>
</evidence>
<keyword evidence="11 15" id="KW-0547">Nucleotide-binding</keyword>
<evidence type="ECO:0000259" key="16">
    <source>
        <dbReference type="Pfam" id="PF00156"/>
    </source>
</evidence>
<dbReference type="GO" id="GO:0006178">
    <property type="term" value="P:guanine salvage"/>
    <property type="evidence" value="ECO:0007669"/>
    <property type="project" value="TreeGrafter"/>
</dbReference>
<keyword evidence="8 15" id="KW-0808">Transferase</keyword>
<sequence>MHGAIEKVLFSEADIRARLDELGAMITEDLRGEKVSAVVILHGGIIFTADLLRRVQIPLTIDSLSVRSYYGGTESSGEVSFGEGALPDVEGRHVLLIDDILDTGRTLAAVKRKLLEEMGATAVSCAVMLAKDKKRADEVDVEYVGFEMADEFVVGYGLDYQERYRNLPFIGVLDPTHADA</sequence>
<comment type="subcellular location">
    <subcellularLocation>
        <location evidence="2 15">Cytoplasm</location>
    </subcellularLocation>
</comment>
<evidence type="ECO:0000256" key="3">
    <source>
        <dbReference type="ARBA" id="ARBA00004669"/>
    </source>
</evidence>
<dbReference type="UniPathway" id="UPA00591">
    <property type="reaction ID" value="UER00648"/>
</dbReference>
<dbReference type="InterPro" id="IPR005904">
    <property type="entry name" value="Hxn_phspho_trans"/>
</dbReference>
<evidence type="ECO:0000256" key="11">
    <source>
        <dbReference type="ARBA" id="ARBA00022741"/>
    </source>
</evidence>
<evidence type="ECO:0000256" key="4">
    <source>
        <dbReference type="ARBA" id="ARBA00008391"/>
    </source>
</evidence>
<comment type="pathway">
    <text evidence="3 15">Purine metabolism; IMP biosynthesis via salvage pathway; IMP from hypoxanthine: step 1/1.</text>
</comment>
<gene>
    <name evidence="17" type="primary">hpt</name>
    <name evidence="17" type="ORF">G3M56_012485</name>
</gene>
<comment type="catalytic activity">
    <reaction evidence="14">
        <text>IMP + diphosphate = hypoxanthine + 5-phospho-alpha-D-ribose 1-diphosphate</text>
        <dbReference type="Rhea" id="RHEA:17973"/>
        <dbReference type="ChEBI" id="CHEBI:17368"/>
        <dbReference type="ChEBI" id="CHEBI:33019"/>
        <dbReference type="ChEBI" id="CHEBI:58017"/>
        <dbReference type="ChEBI" id="CHEBI:58053"/>
        <dbReference type="EC" id="2.4.2.8"/>
    </reaction>
    <physiologicalReaction direction="right-to-left" evidence="14">
        <dbReference type="Rhea" id="RHEA:17975"/>
    </physiologicalReaction>
</comment>
<dbReference type="AlphaFoldDB" id="A0A6B3LCN4"/>
<evidence type="ECO:0000256" key="1">
    <source>
        <dbReference type="ARBA" id="ARBA00001946"/>
    </source>
</evidence>
<comment type="cofactor">
    <cofactor evidence="1 15">
        <name>Mg(2+)</name>
        <dbReference type="ChEBI" id="CHEBI:18420"/>
    </cofactor>
</comment>
<evidence type="ECO:0000256" key="6">
    <source>
        <dbReference type="ARBA" id="ARBA00022490"/>
    </source>
</evidence>
<keyword evidence="7 15" id="KW-0328">Glycosyltransferase</keyword>
<dbReference type="GO" id="GO:0032264">
    <property type="term" value="P:IMP salvage"/>
    <property type="evidence" value="ECO:0007669"/>
    <property type="project" value="UniProtKB-UniPathway"/>
</dbReference>
<dbReference type="InterPro" id="IPR000836">
    <property type="entry name" value="PRTase_dom"/>
</dbReference>
<accession>A0A6B3LCN4</accession>
<feature type="domain" description="Phosphoribosyltransferase" evidence="16">
    <location>
        <begin position="19"/>
        <end position="161"/>
    </location>
</feature>
<keyword evidence="18" id="KW-1185">Reference proteome</keyword>
<evidence type="ECO:0000256" key="9">
    <source>
        <dbReference type="ARBA" id="ARBA00022723"/>
    </source>
</evidence>
<dbReference type="GO" id="GO:0006166">
    <property type="term" value="P:purine ribonucleoside salvage"/>
    <property type="evidence" value="ECO:0007669"/>
    <property type="project" value="UniProtKB-KW"/>
</dbReference>
<dbReference type="Proteomes" id="UP000475117">
    <property type="component" value="Chromosome"/>
</dbReference>
<dbReference type="SUPFAM" id="SSF53271">
    <property type="entry name" value="PRTase-like"/>
    <property type="match status" value="1"/>
</dbReference>
<dbReference type="GO" id="GO:0005829">
    <property type="term" value="C:cytosol"/>
    <property type="evidence" value="ECO:0007669"/>
    <property type="project" value="TreeGrafter"/>
</dbReference>
<keyword evidence="12 15" id="KW-0460">Magnesium</keyword>
<evidence type="ECO:0000256" key="2">
    <source>
        <dbReference type="ARBA" id="ARBA00004496"/>
    </source>
</evidence>